<evidence type="ECO:0000256" key="1">
    <source>
        <dbReference type="ARBA" id="ARBA00010211"/>
    </source>
</evidence>
<organism evidence="4 5">
    <name type="scientific">Malassezia arunalokei</name>
    <dbReference type="NCBI Taxonomy" id="1514897"/>
    <lineage>
        <taxon>Eukaryota</taxon>
        <taxon>Fungi</taxon>
        <taxon>Dikarya</taxon>
        <taxon>Basidiomycota</taxon>
        <taxon>Ustilaginomycotina</taxon>
        <taxon>Malasseziomycetes</taxon>
        <taxon>Malasseziales</taxon>
        <taxon>Malasseziaceae</taxon>
        <taxon>Malassezia</taxon>
    </lineage>
</organism>
<dbReference type="Pfam" id="PF01557">
    <property type="entry name" value="FAA_hydrolase"/>
    <property type="match status" value="1"/>
</dbReference>
<dbReference type="GO" id="GO:0005743">
    <property type="term" value="C:mitochondrial inner membrane"/>
    <property type="evidence" value="ECO:0007669"/>
    <property type="project" value="UniProtKB-SubCell"/>
</dbReference>
<feature type="domain" description="Fumarylacetoacetase-like C-terminal" evidence="3">
    <location>
        <begin position="37"/>
        <end position="224"/>
    </location>
</feature>
<sequence>MMKWGLVVAGLGDLARPADKLSASQNSALAATGFIWVRIGRNFADHAKELNNAVPTEPFFFLKPTSSYVESGHAIQVPQGVMAHHEVELAVIFGKSGRDIARTEADSYVGGYALAVDVTARNMQEKAKKSGLPWSAAKGFDTFTPISPLIPKGYIPDPHNVDLWLQVDGQLRQQGNTRDMIFSIPELISHVSSIMTLEAGDVMLTGTPKGVGQIVDGQQIHAGLQLPSTPNTLAELKLHVKNRAGGYAFQG</sequence>
<dbReference type="GO" id="GO:0018773">
    <property type="term" value="F:acetylpyruvate hydrolase activity"/>
    <property type="evidence" value="ECO:0007669"/>
    <property type="project" value="TreeGrafter"/>
</dbReference>
<dbReference type="EC" id="3.7.1.5" evidence="4"/>
<evidence type="ECO:0000256" key="2">
    <source>
        <dbReference type="ARBA" id="ARBA00022723"/>
    </source>
</evidence>
<dbReference type="InterPro" id="IPR011234">
    <property type="entry name" value="Fumarylacetoacetase-like_C"/>
</dbReference>
<dbReference type="GO" id="GO:0046872">
    <property type="term" value="F:metal ion binding"/>
    <property type="evidence" value="ECO:0007669"/>
    <property type="project" value="UniProtKB-KW"/>
</dbReference>
<dbReference type="SUPFAM" id="SSF56529">
    <property type="entry name" value="FAH"/>
    <property type="match status" value="1"/>
</dbReference>
<comment type="similarity">
    <text evidence="1">Belongs to the FAH family.</text>
</comment>
<dbReference type="Gene3D" id="3.90.850.10">
    <property type="entry name" value="Fumarylacetoacetase-like, C-terminal domain"/>
    <property type="match status" value="1"/>
</dbReference>
<accession>A0AAJ5YY97</accession>
<dbReference type="PANTHER" id="PTHR11820">
    <property type="entry name" value="ACYLPYRUVASE"/>
    <property type="match status" value="1"/>
</dbReference>
<dbReference type="EMBL" id="CP119916">
    <property type="protein sequence ID" value="WFD14447.1"/>
    <property type="molecule type" value="Genomic_DNA"/>
</dbReference>
<keyword evidence="5" id="KW-1185">Reference proteome</keyword>
<protein>
    <submittedName>
        <fullName evidence="4">Acylpyruvate hydrolase</fullName>
        <ecNumber evidence="4">3.7.1.5</ecNumber>
    </submittedName>
</protein>
<evidence type="ECO:0000313" key="5">
    <source>
        <dbReference type="Proteomes" id="UP001217582"/>
    </source>
</evidence>
<evidence type="ECO:0000259" key="3">
    <source>
        <dbReference type="Pfam" id="PF01557"/>
    </source>
</evidence>
<gene>
    <name evidence="4" type="ORF">MARU1_000452</name>
</gene>
<keyword evidence="2" id="KW-0479">Metal-binding</keyword>
<keyword evidence="4" id="KW-0378">Hydrolase</keyword>
<evidence type="ECO:0000313" key="4">
    <source>
        <dbReference type="EMBL" id="WFD14447.1"/>
    </source>
</evidence>
<dbReference type="GO" id="GO:0019752">
    <property type="term" value="P:carboxylic acid metabolic process"/>
    <property type="evidence" value="ECO:0007669"/>
    <property type="project" value="UniProtKB-ARBA"/>
</dbReference>
<reference evidence="4 5" key="1">
    <citation type="submission" date="2023-03" db="EMBL/GenBank/DDBJ databases">
        <title>Mating type loci evolution in Malassezia.</title>
        <authorList>
            <person name="Coelho M.A."/>
        </authorList>
    </citation>
    <scope>NUCLEOTIDE SEQUENCE [LARGE SCALE GENOMIC DNA]</scope>
    <source>
        <strain evidence="4 5">CBS 13387</strain>
    </source>
</reference>
<dbReference type="FunFam" id="3.90.850.10:FF:000003">
    <property type="entry name" value="Fumarylacetoacetate hydrolase domain-containing 1"/>
    <property type="match status" value="1"/>
</dbReference>
<dbReference type="GO" id="GO:0006850">
    <property type="term" value="P:pyruvate import into mitochondria"/>
    <property type="evidence" value="ECO:0007669"/>
    <property type="project" value="InterPro"/>
</dbReference>
<dbReference type="PANTHER" id="PTHR11820:SF7">
    <property type="entry name" value="ACYLPYRUVASE FAHD1, MITOCHONDRIAL"/>
    <property type="match status" value="1"/>
</dbReference>
<dbReference type="Proteomes" id="UP001217582">
    <property type="component" value="Chromosome 1"/>
</dbReference>
<proteinExistence type="inferred from homology"/>
<name>A0AAJ5YY97_9BASI</name>
<dbReference type="AlphaFoldDB" id="A0AAJ5YY97"/>
<dbReference type="InterPro" id="IPR036663">
    <property type="entry name" value="Fumarylacetoacetase_C_sf"/>
</dbReference>